<reference evidence="2" key="1">
    <citation type="submission" date="2014-06" db="EMBL/GenBank/DDBJ databases">
        <title>Key roles for freshwater Actinobacteria revealed by deep metagenomic sequencing.</title>
        <authorList>
            <person name="Ghai R."/>
            <person name="Mizuno C.M."/>
            <person name="Picazo A."/>
            <person name="Camacho A."/>
            <person name="Rodriguez-Valera F."/>
        </authorList>
    </citation>
    <scope>NUCLEOTIDE SEQUENCE</scope>
</reference>
<name>A0A094Q428_9ZZZZ</name>
<comment type="caution">
    <text evidence="2">The sequence shown here is derived from an EMBL/GenBank/DDBJ whole genome shotgun (WGS) entry which is preliminary data.</text>
</comment>
<organism evidence="2">
    <name type="scientific">freshwater metagenome</name>
    <dbReference type="NCBI Taxonomy" id="449393"/>
    <lineage>
        <taxon>unclassified sequences</taxon>
        <taxon>metagenomes</taxon>
        <taxon>ecological metagenomes</taxon>
    </lineage>
</organism>
<feature type="domain" description="DUF305" evidence="1">
    <location>
        <begin position="35"/>
        <end position="168"/>
    </location>
</feature>
<dbReference type="AlphaFoldDB" id="A0A094Q428"/>
<sequence length="189" mass="21291">MRRTSLLSVATLLAVSLAVTIFIARPRSMPPNEDDKEFVQQMIPHHHLGMRLIDEATLNSQDVRLRRLVFEMGSYHGTEATTLDAWAGQWALSSSENFPGALPESEIERLAISKSIDHDIQWLAAMIRHHEGALVISEKGRDGRITQSMAATIRRIQQQQIEEMRDILNDLCQAEEASPECSEVLAETF</sequence>
<accession>A0A094Q428</accession>
<dbReference type="EMBL" id="JNSL01000074">
    <property type="protein sequence ID" value="KGA16834.1"/>
    <property type="molecule type" value="Genomic_DNA"/>
</dbReference>
<dbReference type="Gene3D" id="1.20.1260.10">
    <property type="match status" value="1"/>
</dbReference>
<evidence type="ECO:0000259" key="1">
    <source>
        <dbReference type="Pfam" id="PF03713"/>
    </source>
</evidence>
<proteinExistence type="predicted"/>
<dbReference type="PANTHER" id="PTHR36933:SF1">
    <property type="entry name" value="SLL0788 PROTEIN"/>
    <property type="match status" value="1"/>
</dbReference>
<evidence type="ECO:0000313" key="2">
    <source>
        <dbReference type="EMBL" id="KGA16834.1"/>
    </source>
</evidence>
<dbReference type="InterPro" id="IPR005183">
    <property type="entry name" value="DUF305_CopM-like"/>
</dbReference>
<dbReference type="InterPro" id="IPR012347">
    <property type="entry name" value="Ferritin-like"/>
</dbReference>
<protein>
    <recommendedName>
        <fullName evidence="1">DUF305 domain-containing protein</fullName>
    </recommendedName>
</protein>
<dbReference type="PANTHER" id="PTHR36933">
    <property type="entry name" value="SLL0788 PROTEIN"/>
    <property type="match status" value="1"/>
</dbReference>
<gene>
    <name evidence="2" type="ORF">GM51_11690</name>
</gene>
<dbReference type="Pfam" id="PF03713">
    <property type="entry name" value="DUF305"/>
    <property type="match status" value="1"/>
</dbReference>